<evidence type="ECO:0000259" key="1">
    <source>
        <dbReference type="PROSITE" id="PS51819"/>
    </source>
</evidence>
<dbReference type="InterPro" id="IPR029068">
    <property type="entry name" value="Glyas_Bleomycin-R_OHBP_Dase"/>
</dbReference>
<dbReference type="STRING" id="65499.SAMN04488000_111192"/>
<dbReference type="InterPro" id="IPR052164">
    <property type="entry name" value="Anthracycline_SecMetBiosynth"/>
</dbReference>
<dbReference type="SUPFAM" id="SSF54593">
    <property type="entry name" value="Glyoxalase/Bleomycin resistance protein/Dihydroxybiphenyl dioxygenase"/>
    <property type="match status" value="1"/>
</dbReference>
<sequence>MDFFAGVLGWTVIAEPGGSFSGFVGDRLAARVVAGDLGWQVVFGGDGARGLRANSSVDGGRVLHGPWAPPPRHGEPCWVELLTGTPGEDDEYWTRELGWEAASGARALGLFTSARHGGPRPVAGTMQSCLGAESSWGVYFAVDDVEAACAQVVELGGEVTSGPGALPIGRVASVQGPHGGSCALLEKPAGWGGNWAG</sequence>
<organism evidence="2 3">
    <name type="scientific">Lentzea albida</name>
    <dbReference type="NCBI Taxonomy" id="65499"/>
    <lineage>
        <taxon>Bacteria</taxon>
        <taxon>Bacillati</taxon>
        <taxon>Actinomycetota</taxon>
        <taxon>Actinomycetes</taxon>
        <taxon>Pseudonocardiales</taxon>
        <taxon>Pseudonocardiaceae</taxon>
        <taxon>Lentzea</taxon>
    </lineage>
</organism>
<dbReference type="InterPro" id="IPR037523">
    <property type="entry name" value="VOC_core"/>
</dbReference>
<protein>
    <recommendedName>
        <fullName evidence="1">VOC domain-containing protein</fullName>
    </recommendedName>
</protein>
<dbReference type="Pfam" id="PF00903">
    <property type="entry name" value="Glyoxalase"/>
    <property type="match status" value="1"/>
</dbReference>
<dbReference type="Proteomes" id="UP000199503">
    <property type="component" value="Unassembled WGS sequence"/>
</dbReference>
<feature type="domain" description="VOC" evidence="1">
    <location>
        <begin position="75"/>
        <end position="187"/>
    </location>
</feature>
<gene>
    <name evidence="2" type="ORF">SAMN04488000_111192</name>
</gene>
<name>A0A1H9RMW7_9PSEU</name>
<dbReference type="AlphaFoldDB" id="A0A1H9RMW7"/>
<accession>A0A1H9RMW7</accession>
<dbReference type="PANTHER" id="PTHR33993">
    <property type="entry name" value="GLYOXALASE-RELATED"/>
    <property type="match status" value="1"/>
</dbReference>
<proteinExistence type="predicted"/>
<dbReference type="PANTHER" id="PTHR33993:SF14">
    <property type="entry name" value="GB|AAF24581.1"/>
    <property type="match status" value="1"/>
</dbReference>
<dbReference type="InterPro" id="IPR004360">
    <property type="entry name" value="Glyas_Fos-R_dOase_dom"/>
</dbReference>
<dbReference type="Gene3D" id="3.10.180.10">
    <property type="entry name" value="2,3-Dihydroxybiphenyl 1,2-Dioxygenase, domain 1"/>
    <property type="match status" value="1"/>
</dbReference>
<dbReference type="PROSITE" id="PS51819">
    <property type="entry name" value="VOC"/>
    <property type="match status" value="1"/>
</dbReference>
<evidence type="ECO:0000313" key="2">
    <source>
        <dbReference type="EMBL" id="SER73898.1"/>
    </source>
</evidence>
<reference evidence="3" key="1">
    <citation type="submission" date="2016-10" db="EMBL/GenBank/DDBJ databases">
        <authorList>
            <person name="Varghese N."/>
            <person name="Submissions S."/>
        </authorList>
    </citation>
    <scope>NUCLEOTIDE SEQUENCE [LARGE SCALE GENOMIC DNA]</scope>
    <source>
        <strain evidence="3">DSM 44437</strain>
    </source>
</reference>
<keyword evidence="3" id="KW-1185">Reference proteome</keyword>
<evidence type="ECO:0000313" key="3">
    <source>
        <dbReference type="Proteomes" id="UP000199503"/>
    </source>
</evidence>
<dbReference type="EMBL" id="FOFV01000011">
    <property type="protein sequence ID" value="SER73898.1"/>
    <property type="molecule type" value="Genomic_DNA"/>
</dbReference>